<sequence length="825" mass="88817">MSKQSLHSNRPAPRLAVLTLRMALAGLVLTPLHAAQAQTPAQTVRQYQIPAGPLKTVLTRFVGESGIFLAGSTELAEGKTSRGLQGSFDIPAGLATLLAGSGLEAVRGGNGEYALRPAAAVGSADQTMSAVVITATRDNISEGTGSYGARALSIGKVNASPRETPHSLTVISRQQIEDQGLSDLNDVLRSTPGIEVFNTDSERVSYYARGQEITNVQFDGTAAITPGSGNGFYIQPDMATMDHAEVLRGAAGLMRGAGSPSGAVNLVRKRPTEQFYAAGAATVGSWDTYRAEGDISGPLNESGSLRGRVVAVEDQRHHFQKARYSDKGLLYGVLEADLAHNTRLIAGLEFSQLKTNGAWGNLLANVDGSPMDFPRDTYLGSSENHWDRENQQAFTSLEHDFDNGWTAKASFNFIKMKRLNGVDGYVQTLISRSTTNPSKINYQISRCGEKDYTAEQSSWDIYASGPFELLGRKHELVVGANGSRDYAQPVAGSCTTTSGLPSMTGLDPYTWDPYNVAMPAGPVFTGTYVKNLTEQQGVYSTVRFSVTDPLTVIVGARMSWWDYKPSGGVGAYSVDAELTPYVAALYTLNDNLSVYGSYADVFTPQRAFAVGGQALAPITGRNIELGVKGEFFNKKLNTALAIFQLEQNGKAIDDLSSPNPCPPDYTNGYCQIAGGEQRSRGFEAEVSGQLTSSWKISAGYTLNNTKYVRDTASNTGKALRTTTPKHLVRLFTNYTLPGQLNQWSVGGGINLQSEITSQSGTAFARQGGYTLVSGLVSYRVSPKLSAQLNVSNLLDKVYYEKIREYGPGYYYGAPRGVMLTLRGQY</sequence>
<protein>
    <submittedName>
        <fullName evidence="18">TonB-dependent siderophore receptor</fullName>
    </submittedName>
</protein>
<dbReference type="Pfam" id="PF07715">
    <property type="entry name" value="Plug"/>
    <property type="match status" value="1"/>
</dbReference>
<keyword evidence="10 15" id="KW-0798">TonB box</keyword>
<dbReference type="EMBL" id="WKJM01000001">
    <property type="protein sequence ID" value="MRX06632.1"/>
    <property type="molecule type" value="Genomic_DNA"/>
</dbReference>
<dbReference type="NCBIfam" id="TIGR01783">
    <property type="entry name" value="TonB-siderophor"/>
    <property type="match status" value="1"/>
</dbReference>
<feature type="chain" id="PRO_5027092690" evidence="16">
    <location>
        <begin position="35"/>
        <end position="825"/>
    </location>
</feature>
<dbReference type="InterPro" id="IPR010105">
    <property type="entry name" value="TonB_sidphr_rcpt"/>
</dbReference>
<comment type="caution">
    <text evidence="18">The sequence shown here is derived from an EMBL/GenBank/DDBJ whole genome shotgun (WGS) entry which is preliminary data.</text>
</comment>
<organism evidence="18 19">
    <name type="scientific">Duganella alba</name>
    <dbReference type="NCBI Taxonomy" id="2666081"/>
    <lineage>
        <taxon>Bacteria</taxon>
        <taxon>Pseudomonadati</taxon>
        <taxon>Pseudomonadota</taxon>
        <taxon>Betaproteobacteria</taxon>
        <taxon>Burkholderiales</taxon>
        <taxon>Oxalobacteraceae</taxon>
        <taxon>Telluria group</taxon>
        <taxon>Duganella</taxon>
    </lineage>
</organism>
<dbReference type="InterPro" id="IPR011662">
    <property type="entry name" value="Secretin/TonB_short_N"/>
</dbReference>
<accession>A0A6L5QBE2</accession>
<dbReference type="InterPro" id="IPR039426">
    <property type="entry name" value="TonB-dep_rcpt-like"/>
</dbReference>
<evidence type="ECO:0000256" key="9">
    <source>
        <dbReference type="ARBA" id="ARBA00023065"/>
    </source>
</evidence>
<keyword evidence="5" id="KW-0410">Iron transport</keyword>
<evidence type="ECO:0000256" key="12">
    <source>
        <dbReference type="ARBA" id="ARBA00023170"/>
    </source>
</evidence>
<evidence type="ECO:0000256" key="2">
    <source>
        <dbReference type="ARBA" id="ARBA00009810"/>
    </source>
</evidence>
<gene>
    <name evidence="18" type="ORF">GJ697_02140</name>
</gene>
<dbReference type="GO" id="GO:0009279">
    <property type="term" value="C:cell outer membrane"/>
    <property type="evidence" value="ECO:0007669"/>
    <property type="project" value="UniProtKB-SubCell"/>
</dbReference>
<feature type="signal peptide" evidence="16">
    <location>
        <begin position="1"/>
        <end position="34"/>
    </location>
</feature>
<dbReference type="SMART" id="SM00965">
    <property type="entry name" value="STN"/>
    <property type="match status" value="1"/>
</dbReference>
<evidence type="ECO:0000313" key="19">
    <source>
        <dbReference type="Proteomes" id="UP000481037"/>
    </source>
</evidence>
<keyword evidence="11 14" id="KW-0472">Membrane</keyword>
<keyword evidence="8" id="KW-0408">Iron</keyword>
<evidence type="ECO:0000256" key="15">
    <source>
        <dbReference type="RuleBase" id="RU003357"/>
    </source>
</evidence>
<dbReference type="Pfam" id="PF00593">
    <property type="entry name" value="TonB_dep_Rec_b-barrel"/>
    <property type="match status" value="1"/>
</dbReference>
<dbReference type="PANTHER" id="PTHR32552">
    <property type="entry name" value="FERRICHROME IRON RECEPTOR-RELATED"/>
    <property type="match status" value="1"/>
</dbReference>
<comment type="similarity">
    <text evidence="2 14 15">Belongs to the TonB-dependent receptor family.</text>
</comment>
<evidence type="ECO:0000256" key="5">
    <source>
        <dbReference type="ARBA" id="ARBA00022496"/>
    </source>
</evidence>
<dbReference type="FunFam" id="2.170.130.10:FF:000010">
    <property type="entry name" value="Ferripyoverdine receptor"/>
    <property type="match status" value="1"/>
</dbReference>
<dbReference type="Gene3D" id="2.40.170.20">
    <property type="entry name" value="TonB-dependent receptor, beta-barrel domain"/>
    <property type="match status" value="1"/>
</dbReference>
<dbReference type="RefSeq" id="WP_154366899.1">
    <property type="nucleotide sequence ID" value="NZ_WKJM01000001.1"/>
</dbReference>
<keyword evidence="3 14" id="KW-0813">Transport</keyword>
<dbReference type="SUPFAM" id="SSF56935">
    <property type="entry name" value="Porins"/>
    <property type="match status" value="1"/>
</dbReference>
<comment type="subcellular location">
    <subcellularLocation>
        <location evidence="1 14">Cell outer membrane</location>
        <topology evidence="1 14">Multi-pass membrane protein</topology>
    </subcellularLocation>
</comment>
<dbReference type="Proteomes" id="UP000481037">
    <property type="component" value="Unassembled WGS sequence"/>
</dbReference>
<proteinExistence type="inferred from homology"/>
<evidence type="ECO:0000313" key="18">
    <source>
        <dbReference type="EMBL" id="MRX06632.1"/>
    </source>
</evidence>
<dbReference type="PANTHER" id="PTHR32552:SF74">
    <property type="entry name" value="HYDROXAMATE SIDEROPHORE RECEPTOR FHUE"/>
    <property type="match status" value="1"/>
</dbReference>
<dbReference type="Pfam" id="PF07660">
    <property type="entry name" value="STN"/>
    <property type="match status" value="1"/>
</dbReference>
<evidence type="ECO:0000256" key="3">
    <source>
        <dbReference type="ARBA" id="ARBA00022448"/>
    </source>
</evidence>
<evidence type="ECO:0000256" key="10">
    <source>
        <dbReference type="ARBA" id="ARBA00023077"/>
    </source>
</evidence>
<evidence type="ECO:0000256" key="16">
    <source>
        <dbReference type="SAM" id="SignalP"/>
    </source>
</evidence>
<evidence type="ECO:0000259" key="17">
    <source>
        <dbReference type="SMART" id="SM00965"/>
    </source>
</evidence>
<dbReference type="CDD" id="cd01347">
    <property type="entry name" value="ligand_gated_channel"/>
    <property type="match status" value="1"/>
</dbReference>
<evidence type="ECO:0000256" key="11">
    <source>
        <dbReference type="ARBA" id="ARBA00023136"/>
    </source>
</evidence>
<evidence type="ECO:0000256" key="13">
    <source>
        <dbReference type="ARBA" id="ARBA00023237"/>
    </source>
</evidence>
<name>A0A6L5QBE2_9BURK</name>
<keyword evidence="13 14" id="KW-0998">Cell outer membrane</keyword>
<keyword evidence="7 16" id="KW-0732">Signal</keyword>
<evidence type="ECO:0000256" key="1">
    <source>
        <dbReference type="ARBA" id="ARBA00004571"/>
    </source>
</evidence>
<dbReference type="AlphaFoldDB" id="A0A6L5QBE2"/>
<dbReference type="Gene3D" id="2.170.130.10">
    <property type="entry name" value="TonB-dependent receptor, plug domain"/>
    <property type="match status" value="1"/>
</dbReference>
<dbReference type="InterPro" id="IPR012910">
    <property type="entry name" value="Plug_dom"/>
</dbReference>
<keyword evidence="9" id="KW-0406">Ion transport</keyword>
<keyword evidence="6 14" id="KW-0812">Transmembrane</keyword>
<evidence type="ECO:0000256" key="6">
    <source>
        <dbReference type="ARBA" id="ARBA00022692"/>
    </source>
</evidence>
<evidence type="ECO:0000256" key="4">
    <source>
        <dbReference type="ARBA" id="ARBA00022452"/>
    </source>
</evidence>
<dbReference type="Gene3D" id="3.55.50.30">
    <property type="match status" value="1"/>
</dbReference>
<evidence type="ECO:0000256" key="14">
    <source>
        <dbReference type="PROSITE-ProRule" id="PRU01360"/>
    </source>
</evidence>
<dbReference type="GO" id="GO:0015891">
    <property type="term" value="P:siderophore transport"/>
    <property type="evidence" value="ECO:0007669"/>
    <property type="project" value="InterPro"/>
</dbReference>
<keyword evidence="4 14" id="KW-1134">Transmembrane beta strand</keyword>
<dbReference type="InterPro" id="IPR036942">
    <property type="entry name" value="Beta-barrel_TonB_sf"/>
</dbReference>
<keyword evidence="12 18" id="KW-0675">Receptor</keyword>
<reference evidence="18 19" key="1">
    <citation type="submission" date="2019-11" db="EMBL/GenBank/DDBJ databases">
        <title>Novel species isolated from a subtropical stream in China.</title>
        <authorList>
            <person name="Lu H."/>
        </authorList>
    </citation>
    <scope>NUCLEOTIDE SEQUENCE [LARGE SCALE GENOMIC DNA]</scope>
    <source>
        <strain evidence="18 19">FT25W</strain>
    </source>
</reference>
<feature type="domain" description="Secretin/TonB short N-terminal" evidence="17">
    <location>
        <begin position="67"/>
        <end position="118"/>
    </location>
</feature>
<evidence type="ECO:0000256" key="7">
    <source>
        <dbReference type="ARBA" id="ARBA00022729"/>
    </source>
</evidence>
<dbReference type="InterPro" id="IPR037066">
    <property type="entry name" value="Plug_dom_sf"/>
</dbReference>
<keyword evidence="19" id="KW-1185">Reference proteome</keyword>
<dbReference type="PROSITE" id="PS52016">
    <property type="entry name" value="TONB_DEPENDENT_REC_3"/>
    <property type="match status" value="1"/>
</dbReference>
<dbReference type="GO" id="GO:0038023">
    <property type="term" value="F:signaling receptor activity"/>
    <property type="evidence" value="ECO:0007669"/>
    <property type="project" value="InterPro"/>
</dbReference>
<dbReference type="InterPro" id="IPR000531">
    <property type="entry name" value="Beta-barrel_TonB"/>
</dbReference>
<dbReference type="GO" id="GO:0015344">
    <property type="term" value="F:siderophore uptake transmembrane transporter activity"/>
    <property type="evidence" value="ECO:0007669"/>
    <property type="project" value="TreeGrafter"/>
</dbReference>
<evidence type="ECO:0000256" key="8">
    <source>
        <dbReference type="ARBA" id="ARBA00023004"/>
    </source>
</evidence>